<dbReference type="PROSITE" id="PS51257">
    <property type="entry name" value="PROKAR_LIPOPROTEIN"/>
    <property type="match status" value="1"/>
</dbReference>
<evidence type="ECO:0000313" key="7">
    <source>
        <dbReference type="Proteomes" id="UP000568380"/>
    </source>
</evidence>
<dbReference type="PANTHER" id="PTHR43390:SF1">
    <property type="entry name" value="CHLOROPLAST PROCESSING PEPTIDASE"/>
    <property type="match status" value="1"/>
</dbReference>
<sequence>MIRRAPVALSLVLLMPLAVGCGFAQKASDTVSGKLSVTASGPAMEPTIKQGSRVSARRSEGDYVPRRGDLVVYRSPKDWANLSPGGVYISRVVGAPGDRVACCDASGALLVNGQVVKEPFIKNAPASHIRFDVTVPPDRIWLMSDNRHVALDSRAQLGSGDGGTVSRSDVLAVVEGWESP</sequence>
<dbReference type="PRINTS" id="PR00727">
    <property type="entry name" value="LEADERPTASE"/>
</dbReference>
<evidence type="ECO:0000256" key="2">
    <source>
        <dbReference type="ARBA" id="ARBA00009370"/>
    </source>
</evidence>
<dbReference type="RefSeq" id="WP_184963892.1">
    <property type="nucleotide sequence ID" value="NZ_JACHIN010000005.1"/>
</dbReference>
<evidence type="ECO:0000313" key="6">
    <source>
        <dbReference type="EMBL" id="MBB5078838.1"/>
    </source>
</evidence>
<dbReference type="CDD" id="cd06530">
    <property type="entry name" value="S26_SPase_I"/>
    <property type="match status" value="1"/>
</dbReference>
<dbReference type="GO" id="GO:0006465">
    <property type="term" value="P:signal peptide processing"/>
    <property type="evidence" value="ECO:0007669"/>
    <property type="project" value="InterPro"/>
</dbReference>
<gene>
    <name evidence="6" type="ORF">HNR40_004324</name>
</gene>
<dbReference type="InterPro" id="IPR000223">
    <property type="entry name" value="Pept_S26A_signal_pept_1"/>
</dbReference>
<evidence type="ECO:0000256" key="4">
    <source>
        <dbReference type="SAM" id="SignalP"/>
    </source>
</evidence>
<comment type="subcellular location">
    <subcellularLocation>
        <location evidence="1">Cell membrane</location>
        <topology evidence="1">Single-pass type II membrane protein</topology>
    </subcellularLocation>
    <subcellularLocation>
        <location evidence="3">Membrane</location>
        <topology evidence="3">Single-pass type II membrane protein</topology>
    </subcellularLocation>
</comment>
<dbReference type="GO" id="GO:0009003">
    <property type="term" value="F:signal peptidase activity"/>
    <property type="evidence" value="ECO:0007669"/>
    <property type="project" value="UniProtKB-EC"/>
</dbReference>
<keyword evidence="7" id="KW-1185">Reference proteome</keyword>
<keyword evidence="3" id="KW-0645">Protease</keyword>
<accession>A0A7W8A3F9</accession>
<organism evidence="6 7">
    <name type="scientific">Nonomuraea endophytica</name>
    <dbReference type="NCBI Taxonomy" id="714136"/>
    <lineage>
        <taxon>Bacteria</taxon>
        <taxon>Bacillati</taxon>
        <taxon>Actinomycetota</taxon>
        <taxon>Actinomycetes</taxon>
        <taxon>Streptosporangiales</taxon>
        <taxon>Streptosporangiaceae</taxon>
        <taxon>Nonomuraea</taxon>
    </lineage>
</organism>
<feature type="domain" description="Peptidase S26" evidence="5">
    <location>
        <begin position="38"/>
        <end position="174"/>
    </location>
</feature>
<dbReference type="GO" id="GO:0005886">
    <property type="term" value="C:plasma membrane"/>
    <property type="evidence" value="ECO:0007669"/>
    <property type="project" value="UniProtKB-SubCell"/>
</dbReference>
<dbReference type="Gene3D" id="2.10.109.10">
    <property type="entry name" value="Umud Fragment, subunit A"/>
    <property type="match status" value="1"/>
</dbReference>
<dbReference type="PANTHER" id="PTHR43390">
    <property type="entry name" value="SIGNAL PEPTIDASE I"/>
    <property type="match status" value="1"/>
</dbReference>
<dbReference type="AlphaFoldDB" id="A0A7W8A3F9"/>
<dbReference type="EMBL" id="JACHIN010000005">
    <property type="protein sequence ID" value="MBB5078838.1"/>
    <property type="molecule type" value="Genomic_DNA"/>
</dbReference>
<protein>
    <recommendedName>
        <fullName evidence="3">Signal peptidase I</fullName>
        <ecNumber evidence="3">3.4.21.89</ecNumber>
    </recommendedName>
</protein>
<dbReference type="SUPFAM" id="SSF51306">
    <property type="entry name" value="LexA/Signal peptidase"/>
    <property type="match status" value="1"/>
</dbReference>
<keyword evidence="4" id="KW-0732">Signal</keyword>
<evidence type="ECO:0000256" key="3">
    <source>
        <dbReference type="RuleBase" id="RU362042"/>
    </source>
</evidence>
<evidence type="ECO:0000259" key="5">
    <source>
        <dbReference type="Pfam" id="PF10502"/>
    </source>
</evidence>
<dbReference type="GO" id="GO:0004252">
    <property type="term" value="F:serine-type endopeptidase activity"/>
    <property type="evidence" value="ECO:0007669"/>
    <property type="project" value="InterPro"/>
</dbReference>
<comment type="catalytic activity">
    <reaction evidence="3">
        <text>Cleavage of hydrophobic, N-terminal signal or leader sequences from secreted and periplasmic proteins.</text>
        <dbReference type="EC" id="3.4.21.89"/>
    </reaction>
</comment>
<name>A0A7W8A3F9_9ACTN</name>
<dbReference type="InterPro" id="IPR036286">
    <property type="entry name" value="LexA/Signal_pep-like_sf"/>
</dbReference>
<dbReference type="Pfam" id="PF10502">
    <property type="entry name" value="Peptidase_S26"/>
    <property type="match status" value="1"/>
</dbReference>
<dbReference type="InterPro" id="IPR019533">
    <property type="entry name" value="Peptidase_S26"/>
</dbReference>
<comment type="similarity">
    <text evidence="2 3">Belongs to the peptidase S26 family.</text>
</comment>
<evidence type="ECO:0000256" key="1">
    <source>
        <dbReference type="ARBA" id="ARBA00004401"/>
    </source>
</evidence>
<feature type="signal peptide" evidence="4">
    <location>
        <begin position="1"/>
        <end position="26"/>
    </location>
</feature>
<feature type="chain" id="PRO_5039204075" description="Signal peptidase I" evidence="4">
    <location>
        <begin position="27"/>
        <end position="180"/>
    </location>
</feature>
<dbReference type="EC" id="3.4.21.89" evidence="3"/>
<proteinExistence type="inferred from homology"/>
<dbReference type="NCBIfam" id="TIGR02227">
    <property type="entry name" value="sigpep_I_bact"/>
    <property type="match status" value="1"/>
</dbReference>
<comment type="caution">
    <text evidence="6">The sequence shown here is derived from an EMBL/GenBank/DDBJ whole genome shotgun (WGS) entry which is preliminary data.</text>
</comment>
<reference evidence="6 7" key="1">
    <citation type="submission" date="2020-08" db="EMBL/GenBank/DDBJ databases">
        <title>Genomic Encyclopedia of Type Strains, Phase IV (KMG-IV): sequencing the most valuable type-strain genomes for metagenomic binning, comparative biology and taxonomic classification.</title>
        <authorList>
            <person name="Goeker M."/>
        </authorList>
    </citation>
    <scope>NUCLEOTIDE SEQUENCE [LARGE SCALE GENOMIC DNA]</scope>
    <source>
        <strain evidence="6 7">DSM 45385</strain>
    </source>
</reference>
<dbReference type="Proteomes" id="UP000568380">
    <property type="component" value="Unassembled WGS sequence"/>
</dbReference>
<keyword evidence="3 6" id="KW-0378">Hydrolase</keyword>